<gene>
    <name evidence="2" type="ORF">Tsubulata_004027</name>
</gene>
<dbReference type="AlphaFoldDB" id="A0A9Q0GCF9"/>
<reference evidence="2" key="1">
    <citation type="submission" date="2022-02" db="EMBL/GenBank/DDBJ databases">
        <authorList>
            <person name="Henning P.M."/>
            <person name="McCubbin A.G."/>
            <person name="Shore J.S."/>
        </authorList>
    </citation>
    <scope>NUCLEOTIDE SEQUENCE</scope>
    <source>
        <strain evidence="2">F60SS</strain>
        <tissue evidence="2">Leaves</tissue>
    </source>
</reference>
<keyword evidence="3" id="KW-1185">Reference proteome</keyword>
<keyword evidence="1" id="KW-1133">Transmembrane helix</keyword>
<feature type="transmembrane region" description="Helical" evidence="1">
    <location>
        <begin position="20"/>
        <end position="38"/>
    </location>
</feature>
<protein>
    <submittedName>
        <fullName evidence="2">Uncharacterized protein</fullName>
    </submittedName>
</protein>
<dbReference type="EMBL" id="JAKUCV010001413">
    <property type="protein sequence ID" value="KAJ4846500.1"/>
    <property type="molecule type" value="Genomic_DNA"/>
</dbReference>
<sequence length="51" mass="5771">MARWRCRQRGERRGRRGSSWLWWAVSLVVSATATKAAGRYAGWRSFVGGAT</sequence>
<accession>A0A9Q0GCF9</accession>
<reference evidence="2" key="2">
    <citation type="journal article" date="2023" name="Plants (Basel)">
        <title>Annotation of the Turnera subulata (Passifloraceae) Draft Genome Reveals the S-Locus Evolved after the Divergence of Turneroideae from Passifloroideae in a Stepwise Manner.</title>
        <authorList>
            <person name="Henning P.M."/>
            <person name="Roalson E.H."/>
            <person name="Mir W."/>
            <person name="McCubbin A.G."/>
            <person name="Shore J.S."/>
        </authorList>
    </citation>
    <scope>NUCLEOTIDE SEQUENCE</scope>
    <source>
        <strain evidence="2">F60SS</strain>
    </source>
</reference>
<dbReference type="Proteomes" id="UP001141552">
    <property type="component" value="Unassembled WGS sequence"/>
</dbReference>
<evidence type="ECO:0000313" key="3">
    <source>
        <dbReference type="Proteomes" id="UP001141552"/>
    </source>
</evidence>
<name>A0A9Q0GCF9_9ROSI</name>
<proteinExistence type="predicted"/>
<organism evidence="2 3">
    <name type="scientific">Turnera subulata</name>
    <dbReference type="NCBI Taxonomy" id="218843"/>
    <lineage>
        <taxon>Eukaryota</taxon>
        <taxon>Viridiplantae</taxon>
        <taxon>Streptophyta</taxon>
        <taxon>Embryophyta</taxon>
        <taxon>Tracheophyta</taxon>
        <taxon>Spermatophyta</taxon>
        <taxon>Magnoliopsida</taxon>
        <taxon>eudicotyledons</taxon>
        <taxon>Gunneridae</taxon>
        <taxon>Pentapetalae</taxon>
        <taxon>rosids</taxon>
        <taxon>fabids</taxon>
        <taxon>Malpighiales</taxon>
        <taxon>Passifloraceae</taxon>
        <taxon>Turnera</taxon>
    </lineage>
</organism>
<comment type="caution">
    <text evidence="2">The sequence shown here is derived from an EMBL/GenBank/DDBJ whole genome shotgun (WGS) entry which is preliminary data.</text>
</comment>
<evidence type="ECO:0000256" key="1">
    <source>
        <dbReference type="SAM" id="Phobius"/>
    </source>
</evidence>
<keyword evidence="1" id="KW-0472">Membrane</keyword>
<keyword evidence="1" id="KW-0812">Transmembrane</keyword>
<evidence type="ECO:0000313" key="2">
    <source>
        <dbReference type="EMBL" id="KAJ4846500.1"/>
    </source>
</evidence>